<organism evidence="2 3">
    <name type="scientific">Spiroplasma gladiatoris</name>
    <dbReference type="NCBI Taxonomy" id="2143"/>
    <lineage>
        <taxon>Bacteria</taxon>
        <taxon>Bacillati</taxon>
        <taxon>Mycoplasmatota</taxon>
        <taxon>Mollicutes</taxon>
        <taxon>Entomoplasmatales</taxon>
        <taxon>Spiroplasmataceae</taxon>
        <taxon>Spiroplasma</taxon>
    </lineage>
</organism>
<dbReference type="PROSITE" id="PS51257">
    <property type="entry name" value="PROKAR_LIPOPROTEIN"/>
    <property type="match status" value="1"/>
</dbReference>
<protein>
    <recommendedName>
        <fullName evidence="4">Lipoprotein</fullName>
    </recommendedName>
</protein>
<dbReference type="OrthoDB" id="395787at2"/>
<dbReference type="InterPro" id="IPR054816">
    <property type="entry name" value="Lipoprotein_mollicutes-type_CS"/>
</dbReference>
<reference evidence="2 3" key="1">
    <citation type="submission" date="2019-03" db="EMBL/GenBank/DDBJ databases">
        <title>Complete genome sequence of Spiroplasma gladiatoris TG-1 (DSM 22552).</title>
        <authorList>
            <person name="Lin Y.-C."/>
            <person name="Chou L."/>
            <person name="Kuo C.-H."/>
        </authorList>
    </citation>
    <scope>NUCLEOTIDE SEQUENCE [LARGE SCALE GENOMIC DNA]</scope>
    <source>
        <strain evidence="2 3">TG-1</strain>
    </source>
</reference>
<name>A0A4P7AJK3_9MOLU</name>
<evidence type="ECO:0000313" key="3">
    <source>
        <dbReference type="Proteomes" id="UP000294309"/>
    </source>
</evidence>
<feature type="chain" id="PRO_5020802983" description="Lipoprotein" evidence="1">
    <location>
        <begin position="20"/>
        <end position="568"/>
    </location>
</feature>
<gene>
    <name evidence="2" type="ORF">SGLAD_v1c07890</name>
</gene>
<dbReference type="NCBIfam" id="NF038029">
    <property type="entry name" value="LP_plasma"/>
    <property type="match status" value="1"/>
</dbReference>
<feature type="signal peptide" evidence="1">
    <location>
        <begin position="1"/>
        <end position="19"/>
    </location>
</feature>
<dbReference type="KEGG" id="sgq:SGLAD_v1c07890"/>
<dbReference type="EMBL" id="CP038013">
    <property type="protein sequence ID" value="QBQ07988.1"/>
    <property type="molecule type" value="Genomic_DNA"/>
</dbReference>
<evidence type="ECO:0008006" key="4">
    <source>
        <dbReference type="Google" id="ProtNLM"/>
    </source>
</evidence>
<proteinExistence type="predicted"/>
<dbReference type="Proteomes" id="UP000294309">
    <property type="component" value="Chromosome"/>
</dbReference>
<keyword evidence="3" id="KW-1185">Reference proteome</keyword>
<keyword evidence="1" id="KW-0732">Signal</keyword>
<sequence>MKKILSLLGAISLFASSSAVVVSCKKDRYDKVTLNPELAKQIIAALAGDPSLVNKDFGDIFSSSDATTIIVRIINDLIARKYGYDSTNSILSKLGLSQYESENSEGYLPEKFTNTYEEQAGTVAEDLLFTEYTKSISGTRLDFSQINTKLFSLNPIEKVTVNTLDGGTTEVNPEATITFGSDNKVWAILAETQKDGTKIQNLPELSDLTQPIKDSTFKVNGVRIAPKTALKLRFQDYFKNELMKNIISNLLTMSYMDSSLFSILPSDNGEMSPFINTSSTLFSKTQSWFTTNTTGEKRNWTTNVRMVWSLKFKKDNEKKVRDELDKLKANNTFDFSNGHLSNTKKLKDVINQLGTDLKDVIYNDDNSNAYDSFFGVQGYKGFTIFENGTAIGNNPISGKNYETAVKESTKSSILLKSGSPFFEDSEDKNIEEIVFSLPIYMIELLGASEELGETARYKIQGAGNSNDAKAIEYGWSGYGSSKTKYKDIWNQDNNKEYHSLDVQEIAANDSFRNAMINQIKYMVSQDSTISELAKTVLYTKYLNADDIYYAGLYNSIGKYIKNDKDADD</sequence>
<evidence type="ECO:0000256" key="1">
    <source>
        <dbReference type="SAM" id="SignalP"/>
    </source>
</evidence>
<dbReference type="NCBIfam" id="NF045726">
    <property type="entry name" value="XXplasma_LP"/>
    <property type="match status" value="1"/>
</dbReference>
<evidence type="ECO:0000313" key="2">
    <source>
        <dbReference type="EMBL" id="QBQ07988.1"/>
    </source>
</evidence>
<accession>A0A4P7AJK3</accession>
<dbReference type="RefSeq" id="WP_134297847.1">
    <property type="nucleotide sequence ID" value="NZ_CP038013.1"/>
</dbReference>
<dbReference type="AlphaFoldDB" id="A0A4P7AJK3"/>